<evidence type="ECO:0000259" key="2">
    <source>
        <dbReference type="PROSITE" id="PS50290"/>
    </source>
</evidence>
<evidence type="ECO:0000313" key="5">
    <source>
        <dbReference type="Proteomes" id="UP000006671"/>
    </source>
</evidence>
<dbReference type="OrthoDB" id="6503529at2759"/>
<evidence type="ECO:0000259" key="3">
    <source>
        <dbReference type="PROSITE" id="PS51190"/>
    </source>
</evidence>
<dbReference type="PANTHER" id="PTHR11139:SF71">
    <property type="entry name" value="SERINE_THREONINE-PROTEIN KINASE SMG1"/>
    <property type="match status" value="1"/>
</dbReference>
<dbReference type="SUPFAM" id="SSF56112">
    <property type="entry name" value="Protein kinase-like (PK-like)"/>
    <property type="match status" value="1"/>
</dbReference>
<keyword evidence="1" id="KW-0175">Coiled coil</keyword>
<dbReference type="RefSeq" id="XP_002674694.1">
    <property type="nucleotide sequence ID" value="XM_002674648.1"/>
</dbReference>
<dbReference type="GeneID" id="8862645"/>
<dbReference type="SMART" id="SM00146">
    <property type="entry name" value="PI3Kc"/>
    <property type="match status" value="1"/>
</dbReference>
<dbReference type="Pfam" id="PF00454">
    <property type="entry name" value="PI3_PI4_kinase"/>
    <property type="match status" value="1"/>
</dbReference>
<dbReference type="InterPro" id="IPR050517">
    <property type="entry name" value="DDR_Repair_Kinase"/>
</dbReference>
<dbReference type="PROSITE" id="PS51190">
    <property type="entry name" value="FATC"/>
    <property type="match status" value="1"/>
</dbReference>
<dbReference type="VEuPathDB" id="AmoebaDB:NAEGRDRAFT_80519"/>
<dbReference type="InParanoid" id="D2VM98"/>
<dbReference type="OMA" id="HIDYQIC"/>
<feature type="domain" description="FATC" evidence="3">
    <location>
        <begin position="2637"/>
        <end position="2669"/>
    </location>
</feature>
<dbReference type="eggNOG" id="KOG0891">
    <property type="taxonomic scope" value="Eukaryota"/>
</dbReference>
<dbReference type="InterPro" id="IPR036940">
    <property type="entry name" value="PI3/4_kinase_cat_sf"/>
</dbReference>
<dbReference type="GO" id="GO:0000184">
    <property type="term" value="P:nuclear-transcribed mRNA catabolic process, nonsense-mediated decay"/>
    <property type="evidence" value="ECO:0007669"/>
    <property type="project" value="TreeGrafter"/>
</dbReference>
<name>D2VM98_NAEGR</name>
<organism evidence="5">
    <name type="scientific">Naegleria gruberi</name>
    <name type="common">Amoeba</name>
    <dbReference type="NCBI Taxonomy" id="5762"/>
    <lineage>
        <taxon>Eukaryota</taxon>
        <taxon>Discoba</taxon>
        <taxon>Heterolobosea</taxon>
        <taxon>Tetramitia</taxon>
        <taxon>Eutetramitia</taxon>
        <taxon>Vahlkampfiidae</taxon>
        <taxon>Naegleria</taxon>
    </lineage>
</organism>
<sequence>MSQDVEKMNSSKTSSEDTNIQQEIESLMMSRNRIELPSVVTIESISSSTLKILNLIFIDEESKQFKTKYILMLKSNYNEFINYFVQQIQQSKSTPQDIVFGICMLGIICYILSIESISCGSDSESINNTLLEIKKSTDIHFFTLVLSQIQQLQAKNHFLLVYHQLLSLLIDNDRTKRFALDQTTIQYAYQFIIKDCQKFITSVDNIQNIFMVLDVFDVISELAQLDCSSNGIINYVVMAMQNGFRDVIDIIVGWFLDRNTIYKQKIRIGESLEKIPSALWEGKHLDFTGNLIQRFVNDMSSLSDERQYQTFVICLRYLVSSLSTTTFYSILNRNKTIISALLDNLFVTSLSKFTDKKKQVWKSISDCVLVFSQKVVSHRKSGDNSSSTKTMESEVVEKAMSYIGNLLLLTPHEEIIPEYFTFIQTIVKEHEAFLSKPVIKKFVLDLSKFAAALTNIDIFVYLELAKIFDIIFNKFFKANCLEILKWVGEANFDRLFIFGMIGYSIDKGNSSLYKELLDNGNWINDMVKQDEMTFIEMIKKLRALFPKFKQDLDVDNVLKLLVTILNEYMASRDIQKEILLWLHLIYSFEEKSPTEVVLDTLHSILESDCSVENKLTVLKIVVECLSKIDTDKYSMYGTTQLLNCFYKCLESGNDQIFNEAVESIKRCGHILVDESASSEFKWFRYYSSPLFEELPDISTLNYHFEKLISSFDKVSQDPFIYKSVPFAVLYCVVNRLKTPFGGAMATFEGFEKLLQSFPENENLHYFISELQRHVNAISLGVHNNLFNAQILSFFTGNQKVCNDWFNRLQSQMSGRIIHNGLKSLITEKERPERIESLLIAICTTLCEEYCDSEVLNGVLSVMETEFSKIPSFIQLAKAFMEESQGRFEQALQHYQSVTSFFDEKNKLKINDRILLCQFYLKTSDNFDILKLANGLDFTPVMNKYIESNRKSKDVDTVVKHSNRHEELIVSKSEDSNSRFKEYCIRRYLHQNVIPFVSKMIPIQNLNKVKISPKNGIIVRVDQNEIDSPLIQDHLTCLNIQTAHNIIDNLGVKDEKSVLKIDELYAIDHKEAILKLSSQITIGNKELTQNMPFKLYTWIDQNQKLLDSETITKIGKNLGAELSETPSIPSVLKAIVTVSENSVSLSQDHLHIALDYLEKYDTENKNRLQIYKNILQYQNNLSRLEVIKIVAKLLDDLEHFDENEFSQFVEDIDYRIWIPLIPQIFSLFGEYYPYIKSVILKLGKHRLQSIIYPSVVRYLEHAKNGTDIIAELRKINPEMVNSVVSFVLECKRMTHTWFDLWLQTLTGCRKYLTKTGIKSQKFQILLEQTYNVTMNAEPESKVEQMFQIQYQSILNMIYHSLLELSYRTGEITDDEIDITKQKLLDLTHQISRSSIFREFNAEDVVPKLLNYEVLKNIPIPGLHLHGTSNEDSLVTIESISSKVKVLGSKTKPKKIVFMGNNGKYFKFLLKGKEDLRLDQRMQQFIGITNMIFKYSDNPHLRNRAYDVTPLGKNCGLIEWIDNTQTIFSLYKKKDSIYKPMDHYYKCLLPIIKSENITKQPYPTSVLKKVYAKCKSTIDKEEGINSVDTLQRHILFNPAQTSINSSFESQRNFVLSTACMSTIGYLVGLGDRHLDNILMDSYTNEVIHIDYQICFNQGSNLPVPEIVPFRLTPCIAMAIGDGVMRTKFSSVCEKTLSSLHKEKNLLLKLLMTFISDPLIDQTSDQQLYSIFDKQLDSLFLEQVIEKKESICDEFKATAEGIASLDILDEVPSSDQTQIEEYCLILDNKKKLQQELEHLSVSSFENIPMLKEKLEQEHSRISGEKSNLNTLLEDQLKKFSDESHAHFNLFNTLKSREFNNNHLAISISKPEPLLRHVLPYLSIDFTDYKLREAAIEEKQMKLRNINLDLTNSLREIQLIYKSYTDMEYISHDIKYVISNVLHRLLICKDASQFDSIIRSISEPEQELVEIIREVDDELEKMNRDLVYLENKQVNHPPMTQYGQQTVDCSLLLNQLIVEVVESSNTMQPSEPQVYDLCDWCGFRNLLKIEGCITFCYDSIPTIQQLTPTKDQLALLSTGISNITNAVRQFLDNLMFVIIPEFITALSQSDAVRQLLASVTTLFQTADMSPQQKMLAYQLNISNKGSSANVLCLAFDSQFSQLEIPFKELSLIPGVSDLIIATKLDTLNDIFVELLNYNPSYNQSLFNILNIMKDHIDTFVEKITVPTLTQTLQQWNIYDPYVTNTFNSNEVLVHTIQKLYANFEEFGNNMVQKLCAPRTKECFIRLQHLIWNNQFSGQLSIKNKDIVHWKELMLEKLEKSIKQYATTKDELYQDLVDLQNLESTKYLAICKPLLNESQFNGLLTNIASRNMNYDIMLKTIHSEILLAKSILTVEKKDRQLPFDTSDMESIYGSECYGVIKRLLSTHEKEIQYNKEYTDLTNQKERYDELQNDIAVLVEKLKEPELVNVQSNQMNYSDLVRSKFIAPYKQLAKTISSYMNMISQLISVLQSMIELSSFHKVFRQYLQMIEAKLTNHYEVVNQYFIDCNDSLEFKKDSTDSLFHYQHHARLTTRTRELKNSVDEMFDYTIEQINEISKQIEEQSYIESVHDDLLPPQQKNTNNNYDGNFIVNLVGKRLNEADSEEKVKAIISKQIDLASSEENLSKMYKGWIPWL</sequence>
<evidence type="ECO:0000256" key="1">
    <source>
        <dbReference type="SAM" id="Coils"/>
    </source>
</evidence>
<keyword evidence="4" id="KW-0808">Transferase</keyword>
<feature type="coiled-coil region" evidence="1">
    <location>
        <begin position="1961"/>
        <end position="1988"/>
    </location>
</feature>
<dbReference type="InterPro" id="IPR003152">
    <property type="entry name" value="FATC_dom"/>
</dbReference>
<dbReference type="InterPro" id="IPR011009">
    <property type="entry name" value="Kinase-like_dom_sf"/>
</dbReference>
<dbReference type="SUPFAM" id="SSF48371">
    <property type="entry name" value="ARM repeat"/>
    <property type="match status" value="1"/>
</dbReference>
<dbReference type="PANTHER" id="PTHR11139">
    <property type="entry name" value="ATAXIA TELANGIECTASIA MUTATED ATM -RELATED"/>
    <property type="match status" value="1"/>
</dbReference>
<accession>D2VM98</accession>
<reference evidence="4 5" key="1">
    <citation type="journal article" date="2010" name="Cell">
        <title>The genome of Naegleria gruberi illuminates early eukaryotic versatility.</title>
        <authorList>
            <person name="Fritz-Laylin L.K."/>
            <person name="Prochnik S.E."/>
            <person name="Ginger M.L."/>
            <person name="Dacks J.B."/>
            <person name="Carpenter M.L."/>
            <person name="Field M.C."/>
            <person name="Kuo A."/>
            <person name="Paredez A."/>
            <person name="Chapman J."/>
            <person name="Pham J."/>
            <person name="Shu S."/>
            <person name="Neupane R."/>
            <person name="Cipriano M."/>
            <person name="Mancuso J."/>
            <person name="Tu H."/>
            <person name="Salamov A."/>
            <person name="Lindquist E."/>
            <person name="Shapiro H."/>
            <person name="Lucas S."/>
            <person name="Grigoriev I.V."/>
            <person name="Cande W.Z."/>
            <person name="Fulton C."/>
            <person name="Rokhsar D.S."/>
            <person name="Dawson S.C."/>
        </authorList>
    </citation>
    <scope>NUCLEOTIDE SEQUENCE [LARGE SCALE GENOMIC DNA]</scope>
    <source>
        <strain evidence="4 5">NEG-M</strain>
    </source>
</reference>
<keyword evidence="5" id="KW-1185">Reference proteome</keyword>
<dbReference type="GO" id="GO:0004674">
    <property type="term" value="F:protein serine/threonine kinase activity"/>
    <property type="evidence" value="ECO:0007669"/>
    <property type="project" value="TreeGrafter"/>
</dbReference>
<feature type="coiled-coil region" evidence="1">
    <location>
        <begin position="2428"/>
        <end position="2455"/>
    </location>
</feature>
<dbReference type="KEGG" id="ngr:NAEGRDRAFT_80519"/>
<evidence type="ECO:0000313" key="4">
    <source>
        <dbReference type="EMBL" id="EFC41950.1"/>
    </source>
</evidence>
<dbReference type="GO" id="GO:0005634">
    <property type="term" value="C:nucleus"/>
    <property type="evidence" value="ECO:0007669"/>
    <property type="project" value="TreeGrafter"/>
</dbReference>
<gene>
    <name evidence="4" type="ORF">NAEGRDRAFT_80519</name>
</gene>
<dbReference type="InterPro" id="IPR000403">
    <property type="entry name" value="PI3/4_kinase_cat_dom"/>
</dbReference>
<feature type="domain" description="PI3K/PI4K catalytic" evidence="2">
    <location>
        <begin position="1438"/>
        <end position="1757"/>
    </location>
</feature>
<dbReference type="STRING" id="5762.D2VM98"/>
<dbReference type="PROSITE" id="PS50290">
    <property type="entry name" value="PI3_4_KINASE_3"/>
    <property type="match status" value="1"/>
</dbReference>
<proteinExistence type="predicted"/>
<dbReference type="Gene3D" id="1.10.1070.11">
    <property type="entry name" value="Phosphatidylinositol 3-/4-kinase, catalytic domain"/>
    <property type="match status" value="1"/>
</dbReference>
<dbReference type="Gene3D" id="3.30.1010.10">
    <property type="entry name" value="Phosphatidylinositol 3-kinase Catalytic Subunit, Chain A, domain 4"/>
    <property type="match status" value="1"/>
</dbReference>
<feature type="coiled-coil region" evidence="1">
    <location>
        <begin position="2310"/>
        <end position="2337"/>
    </location>
</feature>
<dbReference type="EMBL" id="GG738882">
    <property type="protein sequence ID" value="EFC41950.1"/>
    <property type="molecule type" value="Genomic_DNA"/>
</dbReference>
<dbReference type="SMART" id="SM01343">
    <property type="entry name" value="FATC"/>
    <property type="match status" value="1"/>
</dbReference>
<dbReference type="InterPro" id="IPR016024">
    <property type="entry name" value="ARM-type_fold"/>
</dbReference>
<dbReference type="Proteomes" id="UP000006671">
    <property type="component" value="Unassembled WGS sequence"/>
</dbReference>
<protein>
    <submittedName>
        <fullName evidence="4">PI-3-kinase</fullName>
    </submittedName>
</protein>
<keyword evidence="4" id="KW-0418">Kinase</keyword>